<evidence type="ECO:0000313" key="1">
    <source>
        <dbReference type="EMBL" id="AST94172.1"/>
    </source>
</evidence>
<dbReference type="AlphaFoldDB" id="A0A223KXI9"/>
<dbReference type="RefSeq" id="WP_066415649.1">
    <property type="nucleotide sequence ID" value="NZ_CP018866.1"/>
</dbReference>
<accession>A0A223KXI9</accession>
<keyword evidence="2" id="KW-1185">Reference proteome</keyword>
<sequence length="285" mass="33869">MKVDFSKFDKRLFEKYMHRNETVDFYHYGYKFHHDDSTIYYLALLKEKKVTQGGLVFTHNSEVVQDRELAIEVAKDMLLYNKAILDGNDAITDMKSRPYQKLKPLITSLQWIREEATDIDVKQSFSNVIHAFEKIIESRDFANSIYDEMKVIDDHVNKKTGFVTNEMVNEMRSLVLKFNQKMYDEAKTQLQFWDDHEVVLREIDKRKFPMSKWLEIRNLKKQLALKHTGRGKQMLLESLEVMEKNYDNNVITETRGTLTLEEYTALIQENERLDMEENGITKVRN</sequence>
<organism evidence="1 2">
    <name type="scientific">Sutcliffiella cohnii</name>
    <dbReference type="NCBI Taxonomy" id="33932"/>
    <lineage>
        <taxon>Bacteria</taxon>
        <taxon>Bacillati</taxon>
        <taxon>Bacillota</taxon>
        <taxon>Bacilli</taxon>
        <taxon>Bacillales</taxon>
        <taxon>Bacillaceae</taxon>
        <taxon>Sutcliffiella</taxon>
    </lineage>
</organism>
<proteinExistence type="predicted"/>
<evidence type="ECO:0000313" key="2">
    <source>
        <dbReference type="Proteomes" id="UP000215224"/>
    </source>
</evidence>
<protein>
    <submittedName>
        <fullName evidence="1">Uncharacterized protein</fullName>
    </submittedName>
</protein>
<name>A0A223KXI9_9BACI</name>
<dbReference type="Proteomes" id="UP000215224">
    <property type="component" value="Chromosome"/>
</dbReference>
<reference evidence="1 2" key="1">
    <citation type="submission" date="2016-12" db="EMBL/GenBank/DDBJ databases">
        <title>The whole genome sequencing and assembly of Bacillus cohnii DSM 6307T strain.</title>
        <authorList>
            <person name="Lee Y.-J."/>
            <person name="Yi H."/>
            <person name="Bahn Y.-S."/>
            <person name="Kim J.F."/>
            <person name="Lee D.-W."/>
        </authorList>
    </citation>
    <scope>NUCLEOTIDE SEQUENCE [LARGE SCALE GENOMIC DNA]</scope>
    <source>
        <strain evidence="1 2">DSM 6307</strain>
    </source>
</reference>
<gene>
    <name evidence="1" type="ORF">BC6307_24510</name>
</gene>
<dbReference type="EMBL" id="CP018866">
    <property type="protein sequence ID" value="AST94172.1"/>
    <property type="molecule type" value="Genomic_DNA"/>
</dbReference>
<dbReference type="KEGG" id="bcoh:BC6307_24510"/>
<dbReference type="STRING" id="1314751.GCA_001591425_02109"/>